<proteinExistence type="inferred from homology"/>
<dbReference type="PROSITE" id="PS00141">
    <property type="entry name" value="ASP_PROTEASE"/>
    <property type="match status" value="1"/>
</dbReference>
<dbReference type="InterPro" id="IPR033121">
    <property type="entry name" value="PEPTIDASE_A1"/>
</dbReference>
<sequence length="615" mass="63734">MTRSSLPLLVALVAPSLCLAMPFSTDNLHNHPERTPGAVHLPIYKRTTPSSSKLARRSGQSSAIGLGDDEDITYNVIVKVGPVSTPVVLDTGSSDLWVISDACTGNCTAGVPLYPMSSFNSSGLDAQLLYGDSQTGTHAFGPIGSDTASVAGLSLPNQFFAAINNTNASVLQTGSAGIFGLGFPINSVIFSELFKAVDPNTPSSDLANAKRATDNHRSTFPSLPSKIKSSRNYHRSSFPTLPKQLKSGTNLAGRQNSGGAGTIDDVLASFATNGPLISRLAELGQLSSPQMTITLQRDSVDIGGNVGLLSIGDLPQGISNDSLTWVPIRAYTQAQGGLPAPADSPNEVYPIAWEVPIDNVFLDGVQLPTSNLSDPSITLTALVDTGNSLIRGPQDVTNQIMNSLTGSTDPRRTTIPCSASHNLAFQIGGQMFPIDPRDFVSQDVEGNVNRCDPNLVSTDPPSNGFLYSWSLGDPFLKSVLVSFYYGNLTHPSVDPPRMGFLSTVPQNAAALLSSAIASASADGNLAATSVSAPSGLPTPGGGYGANGFVTGSSSAASSTASPTLKAQQTVSTASSISSTTNTASTHAKTSGATVVKMPNWFIGICAVLISAGSLW</sequence>
<dbReference type="GO" id="GO:0004190">
    <property type="term" value="F:aspartic-type endopeptidase activity"/>
    <property type="evidence" value="ECO:0007669"/>
    <property type="project" value="UniProtKB-KW"/>
</dbReference>
<dbReference type="Proteomes" id="UP000076722">
    <property type="component" value="Unassembled WGS sequence"/>
</dbReference>
<dbReference type="Pfam" id="PF00026">
    <property type="entry name" value="Asp"/>
    <property type="match status" value="2"/>
</dbReference>
<dbReference type="GO" id="GO:0006508">
    <property type="term" value="P:proteolysis"/>
    <property type="evidence" value="ECO:0007669"/>
    <property type="project" value="UniProtKB-KW"/>
</dbReference>
<name>A0A164N5M8_9AGAM</name>
<dbReference type="SUPFAM" id="SSF50630">
    <property type="entry name" value="Acid proteases"/>
    <property type="match status" value="1"/>
</dbReference>
<comment type="similarity">
    <text evidence="1 3">Belongs to the peptidase A1 family.</text>
</comment>
<evidence type="ECO:0000313" key="8">
    <source>
        <dbReference type="Proteomes" id="UP000076722"/>
    </source>
</evidence>
<dbReference type="AlphaFoldDB" id="A0A164N5M8"/>
<dbReference type="OrthoDB" id="3089at2759"/>
<evidence type="ECO:0000256" key="4">
    <source>
        <dbReference type="SAM" id="MobiDB-lite"/>
    </source>
</evidence>
<dbReference type="InterPro" id="IPR001969">
    <property type="entry name" value="Aspartic_peptidase_AS"/>
</dbReference>
<dbReference type="InterPro" id="IPR034164">
    <property type="entry name" value="Pepsin-like_dom"/>
</dbReference>
<evidence type="ECO:0000313" key="7">
    <source>
        <dbReference type="EMBL" id="KZS87379.1"/>
    </source>
</evidence>
<organism evidence="7 8">
    <name type="scientific">Sistotremastrum niveocremeum HHB9708</name>
    <dbReference type="NCBI Taxonomy" id="1314777"/>
    <lineage>
        <taxon>Eukaryota</taxon>
        <taxon>Fungi</taxon>
        <taxon>Dikarya</taxon>
        <taxon>Basidiomycota</taxon>
        <taxon>Agaricomycotina</taxon>
        <taxon>Agaricomycetes</taxon>
        <taxon>Sistotremastrales</taxon>
        <taxon>Sistotremastraceae</taxon>
        <taxon>Sertulicium</taxon>
        <taxon>Sertulicium niveocremeum</taxon>
    </lineage>
</organism>
<evidence type="ECO:0000256" key="3">
    <source>
        <dbReference type="RuleBase" id="RU000454"/>
    </source>
</evidence>
<evidence type="ECO:0000256" key="2">
    <source>
        <dbReference type="ARBA" id="ARBA00022750"/>
    </source>
</evidence>
<feature type="chain" id="PRO_5007851970" evidence="5">
    <location>
        <begin position="21"/>
        <end position="615"/>
    </location>
</feature>
<dbReference type="InterPro" id="IPR001461">
    <property type="entry name" value="Aspartic_peptidase_A1"/>
</dbReference>
<reference evidence="7 8" key="1">
    <citation type="journal article" date="2016" name="Mol. Biol. Evol.">
        <title>Comparative Genomics of Early-Diverging Mushroom-Forming Fungi Provides Insights into the Origins of Lignocellulose Decay Capabilities.</title>
        <authorList>
            <person name="Nagy L.G."/>
            <person name="Riley R."/>
            <person name="Tritt A."/>
            <person name="Adam C."/>
            <person name="Daum C."/>
            <person name="Floudas D."/>
            <person name="Sun H."/>
            <person name="Yadav J.S."/>
            <person name="Pangilinan J."/>
            <person name="Larsson K.H."/>
            <person name="Matsuura K."/>
            <person name="Barry K."/>
            <person name="Labutti K."/>
            <person name="Kuo R."/>
            <person name="Ohm R.A."/>
            <person name="Bhattacharya S.S."/>
            <person name="Shirouzu T."/>
            <person name="Yoshinaga Y."/>
            <person name="Martin F.M."/>
            <person name="Grigoriev I.V."/>
            <person name="Hibbett D.S."/>
        </authorList>
    </citation>
    <scope>NUCLEOTIDE SEQUENCE [LARGE SCALE GENOMIC DNA]</scope>
    <source>
        <strain evidence="7 8">HHB9708</strain>
    </source>
</reference>
<dbReference type="Gene3D" id="2.40.70.10">
    <property type="entry name" value="Acid Proteases"/>
    <property type="match status" value="2"/>
</dbReference>
<dbReference type="InterPro" id="IPR021109">
    <property type="entry name" value="Peptidase_aspartic_dom_sf"/>
</dbReference>
<feature type="domain" description="Peptidase A1" evidence="6">
    <location>
        <begin position="74"/>
        <end position="501"/>
    </location>
</feature>
<evidence type="ECO:0000256" key="1">
    <source>
        <dbReference type="ARBA" id="ARBA00007447"/>
    </source>
</evidence>
<evidence type="ECO:0000256" key="5">
    <source>
        <dbReference type="SAM" id="SignalP"/>
    </source>
</evidence>
<keyword evidence="5" id="KW-0732">Signal</keyword>
<protein>
    <submittedName>
        <fullName evidence="7">Acid protease</fullName>
    </submittedName>
</protein>
<dbReference type="EMBL" id="KV419451">
    <property type="protein sequence ID" value="KZS87379.1"/>
    <property type="molecule type" value="Genomic_DNA"/>
</dbReference>
<evidence type="ECO:0000259" key="6">
    <source>
        <dbReference type="PROSITE" id="PS51767"/>
    </source>
</evidence>
<feature type="signal peptide" evidence="5">
    <location>
        <begin position="1"/>
        <end position="20"/>
    </location>
</feature>
<keyword evidence="8" id="KW-1185">Reference proteome</keyword>
<keyword evidence="2 3" id="KW-0064">Aspartyl protease</keyword>
<keyword evidence="3 7" id="KW-0645">Protease</keyword>
<dbReference type="PANTHER" id="PTHR47966">
    <property type="entry name" value="BETA-SITE APP-CLEAVING ENZYME, ISOFORM A-RELATED"/>
    <property type="match status" value="1"/>
</dbReference>
<dbReference type="PROSITE" id="PS51767">
    <property type="entry name" value="PEPTIDASE_A1"/>
    <property type="match status" value="1"/>
</dbReference>
<dbReference type="PRINTS" id="PR00792">
    <property type="entry name" value="PEPSIN"/>
</dbReference>
<feature type="region of interest" description="Disordered" evidence="4">
    <location>
        <begin position="207"/>
        <end position="257"/>
    </location>
</feature>
<gene>
    <name evidence="7" type="ORF">SISNIDRAFT_446898</name>
</gene>
<accession>A0A164N5M8</accession>
<dbReference type="STRING" id="1314777.A0A164N5M8"/>
<feature type="compositionally biased region" description="Polar residues" evidence="4">
    <location>
        <begin position="246"/>
        <end position="255"/>
    </location>
</feature>
<dbReference type="CDD" id="cd05471">
    <property type="entry name" value="pepsin_like"/>
    <property type="match status" value="1"/>
</dbReference>
<keyword evidence="3" id="KW-0378">Hydrolase</keyword>